<reference evidence="2 3" key="1">
    <citation type="submission" date="2024-01" db="EMBL/GenBank/DDBJ databases">
        <title>The genome of the rayed Mediterranean limpet Patella caerulea (Linnaeus, 1758).</title>
        <authorList>
            <person name="Anh-Thu Weber A."/>
            <person name="Halstead-Nussloch G."/>
        </authorList>
    </citation>
    <scope>NUCLEOTIDE SEQUENCE [LARGE SCALE GENOMIC DNA]</scope>
    <source>
        <strain evidence="2">AATW-2023a</strain>
        <tissue evidence="2">Whole specimen</tissue>
    </source>
</reference>
<evidence type="ECO:0000313" key="2">
    <source>
        <dbReference type="EMBL" id="KAK6167043.1"/>
    </source>
</evidence>
<dbReference type="PANTHER" id="PTHR46601">
    <property type="entry name" value="ULP_PROTEASE DOMAIN-CONTAINING PROTEIN"/>
    <property type="match status" value="1"/>
</dbReference>
<feature type="coiled-coil region" evidence="1">
    <location>
        <begin position="125"/>
        <end position="159"/>
    </location>
</feature>
<keyword evidence="1" id="KW-0175">Coiled coil</keyword>
<name>A0AAN8J0G3_PATCE</name>
<organism evidence="2 3">
    <name type="scientific">Patella caerulea</name>
    <name type="common">Rayed Mediterranean limpet</name>
    <dbReference type="NCBI Taxonomy" id="87958"/>
    <lineage>
        <taxon>Eukaryota</taxon>
        <taxon>Metazoa</taxon>
        <taxon>Spiralia</taxon>
        <taxon>Lophotrochozoa</taxon>
        <taxon>Mollusca</taxon>
        <taxon>Gastropoda</taxon>
        <taxon>Patellogastropoda</taxon>
        <taxon>Patelloidea</taxon>
        <taxon>Patellidae</taxon>
        <taxon>Patella</taxon>
    </lineage>
</organism>
<sequence>MPLKAKERAQRYRDRIKADTDRHKTYLENEREGWLKRTNTGKVKSIDDLSERAKRQKCKAWKKASQRYQVKKRETRQIEEYIQLNSLPTSPVDLEPPAQAFAFGVGPAPRPPNNRGRRRMHHLNRSRTVRKLHKVEQELKQQERLVEKYKKRLNRLKSKEIKKMLSEKDSPRTKTNRLIREFGNGNMTSKVRKTLIFHHTLVEELKQKRKKGRQAKLNSRISGKVLAKYRLLDEARKQLKISRRQLQVKGGPVKKQGNPGIPRTYKERILTFYERDDVSRIKPGKRDTITKQKNKKQIRLLTDTLLNLYNKFMSENTFIWVSYSSFCNLRPFWVKPPSLKDRDTCQCKRHENAQLLIEKLVSLKLTSSAFSSVDTFVDSLCCKFSLECMMGKCEQCQDKSIKVPDENVLDNRTVWYQWENSKKSVVTAKKSSGAEEIKEIKIVVKQKIDGSVQEMIKCLEEQIPELCEHVYNLRHQFHLSKLLKTYCSSKSDHAIIHIDFSENWESKYGNEIQSVHFGGSHVQVTLHTGILYIAEDCIPFCTISDARRHDLQAIWANLDPVFSYISQHYPDVRYLHFQSDGPSTQ</sequence>
<dbReference type="AlphaFoldDB" id="A0AAN8J0G3"/>
<comment type="caution">
    <text evidence="2">The sequence shown here is derived from an EMBL/GenBank/DDBJ whole genome shotgun (WGS) entry which is preliminary data.</text>
</comment>
<gene>
    <name evidence="2" type="ORF">SNE40_021152</name>
</gene>
<dbReference type="EMBL" id="JAZGQO010000018">
    <property type="protein sequence ID" value="KAK6167043.1"/>
    <property type="molecule type" value="Genomic_DNA"/>
</dbReference>
<evidence type="ECO:0000313" key="3">
    <source>
        <dbReference type="Proteomes" id="UP001347796"/>
    </source>
</evidence>
<accession>A0AAN8J0G3</accession>
<dbReference type="Proteomes" id="UP001347796">
    <property type="component" value="Unassembled WGS sequence"/>
</dbReference>
<evidence type="ECO:0000256" key="1">
    <source>
        <dbReference type="SAM" id="Coils"/>
    </source>
</evidence>
<proteinExistence type="predicted"/>
<dbReference type="PANTHER" id="PTHR46601:SF2">
    <property type="entry name" value="UBIQUITIN-LIKE PROTEASE FAMILY PROFILE DOMAIN-CONTAINING PROTEIN"/>
    <property type="match status" value="1"/>
</dbReference>
<protein>
    <submittedName>
        <fullName evidence="2">Uncharacterized protein</fullName>
    </submittedName>
</protein>
<keyword evidence="3" id="KW-1185">Reference proteome</keyword>